<keyword evidence="2" id="KW-1185">Reference proteome</keyword>
<protein>
    <submittedName>
        <fullName evidence="1">Plasmid maintenance system killer</fullName>
    </submittedName>
</protein>
<dbReference type="RefSeq" id="WP_157582764.1">
    <property type="nucleotide sequence ID" value="NZ_WPIN01000001.1"/>
</dbReference>
<dbReference type="PANTHER" id="PTHR40266">
    <property type="entry name" value="TOXIN HIGB-1"/>
    <property type="match status" value="1"/>
</dbReference>
<name>A0A7K1S496_9BACT</name>
<dbReference type="PANTHER" id="PTHR40266:SF2">
    <property type="entry name" value="TOXIN HIGB-1"/>
    <property type="match status" value="1"/>
</dbReference>
<evidence type="ECO:0000313" key="1">
    <source>
        <dbReference type="EMBL" id="MVM28652.1"/>
    </source>
</evidence>
<dbReference type="SUPFAM" id="SSF143011">
    <property type="entry name" value="RelE-like"/>
    <property type="match status" value="1"/>
</dbReference>
<evidence type="ECO:0000313" key="2">
    <source>
        <dbReference type="Proteomes" id="UP000436006"/>
    </source>
</evidence>
<dbReference type="AlphaFoldDB" id="A0A7K1S496"/>
<dbReference type="InterPro" id="IPR007711">
    <property type="entry name" value="HigB-1"/>
</dbReference>
<dbReference type="InterPro" id="IPR035093">
    <property type="entry name" value="RelE/ParE_toxin_dom_sf"/>
</dbReference>
<dbReference type="Pfam" id="PF05015">
    <property type="entry name" value="HigB-like_toxin"/>
    <property type="match status" value="1"/>
</dbReference>
<accession>A0A7K1S496</accession>
<dbReference type="Gene3D" id="3.30.2310.20">
    <property type="entry name" value="RelE-like"/>
    <property type="match status" value="1"/>
</dbReference>
<reference evidence="1 2" key="1">
    <citation type="submission" date="2019-12" db="EMBL/GenBank/DDBJ databases">
        <title>Spirosoma sp. HMF4905 genome sequencing and assembly.</title>
        <authorList>
            <person name="Kang H."/>
            <person name="Cha I."/>
            <person name="Kim H."/>
            <person name="Joh K."/>
        </authorList>
    </citation>
    <scope>NUCLEOTIDE SEQUENCE [LARGE SCALE GENOMIC DNA]</scope>
    <source>
        <strain evidence="1 2">HMF4905</strain>
    </source>
</reference>
<gene>
    <name evidence="1" type="ORF">GO755_01315</name>
</gene>
<organism evidence="1 2">
    <name type="scientific">Spirosoma arboris</name>
    <dbReference type="NCBI Taxonomy" id="2682092"/>
    <lineage>
        <taxon>Bacteria</taxon>
        <taxon>Pseudomonadati</taxon>
        <taxon>Bacteroidota</taxon>
        <taxon>Cytophagia</taxon>
        <taxon>Cytophagales</taxon>
        <taxon>Cytophagaceae</taxon>
        <taxon>Spirosoma</taxon>
    </lineage>
</organism>
<comment type="caution">
    <text evidence="1">The sequence shown here is derived from an EMBL/GenBank/DDBJ whole genome shotgun (WGS) entry which is preliminary data.</text>
</comment>
<proteinExistence type="predicted"/>
<sequence length="92" mass="10439">MIKSITSKPLRLFHQKDDGSKLPASQLSKIGLIMSLLDAAVKPEDMDFPGSGLHKLSGDYQDYWSVKVNANYRIIFKFDDEGVTDVDYLDYH</sequence>
<dbReference type="EMBL" id="WPIN01000001">
    <property type="protein sequence ID" value="MVM28652.1"/>
    <property type="molecule type" value="Genomic_DNA"/>
</dbReference>
<dbReference type="Proteomes" id="UP000436006">
    <property type="component" value="Unassembled WGS sequence"/>
</dbReference>